<gene>
    <name evidence="2" type="ORF">RS030_2350</name>
</gene>
<organism evidence="2 3">
    <name type="scientific">Cryptosporidium xiaoi</name>
    <dbReference type="NCBI Taxonomy" id="659607"/>
    <lineage>
        <taxon>Eukaryota</taxon>
        <taxon>Sar</taxon>
        <taxon>Alveolata</taxon>
        <taxon>Apicomplexa</taxon>
        <taxon>Conoidasida</taxon>
        <taxon>Coccidia</taxon>
        <taxon>Eucoccidiorida</taxon>
        <taxon>Eimeriorina</taxon>
        <taxon>Cryptosporidiidae</taxon>
        <taxon>Cryptosporidium</taxon>
    </lineage>
</organism>
<feature type="region of interest" description="Disordered" evidence="1">
    <location>
        <begin position="418"/>
        <end position="524"/>
    </location>
</feature>
<evidence type="ECO:0000313" key="2">
    <source>
        <dbReference type="EMBL" id="KAK6588849.1"/>
    </source>
</evidence>
<name>A0AAV9XX17_9CRYT</name>
<feature type="region of interest" description="Disordered" evidence="1">
    <location>
        <begin position="369"/>
        <end position="388"/>
    </location>
</feature>
<feature type="compositionally biased region" description="Low complexity" evidence="1">
    <location>
        <begin position="478"/>
        <end position="509"/>
    </location>
</feature>
<feature type="compositionally biased region" description="Basic and acidic residues" evidence="1">
    <location>
        <begin position="447"/>
        <end position="471"/>
    </location>
</feature>
<evidence type="ECO:0000313" key="3">
    <source>
        <dbReference type="Proteomes" id="UP001311799"/>
    </source>
</evidence>
<keyword evidence="3" id="KW-1185">Reference proteome</keyword>
<dbReference type="Proteomes" id="UP001311799">
    <property type="component" value="Unassembled WGS sequence"/>
</dbReference>
<sequence>MNINRIKSGEFKNKTNLEQLGTPNYINCAKDYSYDNDFSLIKESGSEFNGEEHYDINEGFLDQDLHENGSEYDAYGKVNNKYDHNQRYRNKYNSKYIRKKKGNNYLDIDYMENSNANRTEMLTNIKLYDDSVKEMEIMKDRLEVWREHLMEISSNISRDSLYVKEIGAKVLDKKIDEIMSDRRMLLDKLINRVENFSKVMSTSMECMSNSIFEFEKSIYGGLKNGYNNYTINCRDFGNDSHSNSGKVCRSYYQLSQRLKDIMTNIDPYIIGKDLNMCDFISVQNAKKPIPKEEHIFREPVILIIDPRNMENMYLNYDNINNSKLEVEGIIDKSIVINSFGFSKKNESDILVNGVEDKTINIVGKQVNNSTNAKQNDKDDIKHENDKTSNNCIKDTFELTNSDVKNKTNLGDNDYGIKGVSNHGQSAPTNDCNNSSGGIFESISTNKSSEHNMTGKDKEKTIINKGECESKTGSRIKSTKGNGNKGGKSNNTKIDKNTNNNNIQDTNSDFNNRRKKKNIKPNTNSKLRAEVEKCLGSNMKFESELSFISESELESESESESKSYSDSDSDSDSGSEFKCDSKCNSKCNVNNNNKNSSNISKNDCLKNGKNTRLKKLIKDYSNLYAEYIVKNNLSKIIGFIN</sequence>
<protein>
    <submittedName>
        <fullName evidence="2">Uncharacterized protein</fullName>
    </submittedName>
</protein>
<feature type="region of interest" description="Disordered" evidence="1">
    <location>
        <begin position="548"/>
        <end position="579"/>
    </location>
</feature>
<feature type="compositionally biased region" description="Polar residues" evidence="1">
    <location>
        <begin position="421"/>
        <end position="446"/>
    </location>
</feature>
<reference evidence="2 3" key="1">
    <citation type="submission" date="2023-10" db="EMBL/GenBank/DDBJ databases">
        <title>Comparative genomics analysis reveals potential genetic determinants of host preference in Cryptosporidium xiaoi.</title>
        <authorList>
            <person name="Xiao L."/>
            <person name="Li J."/>
        </authorList>
    </citation>
    <scope>NUCLEOTIDE SEQUENCE [LARGE SCALE GENOMIC DNA]</scope>
    <source>
        <strain evidence="2 3">52996</strain>
    </source>
</reference>
<proteinExistence type="predicted"/>
<dbReference type="AlphaFoldDB" id="A0AAV9XX17"/>
<feature type="compositionally biased region" description="Basic and acidic residues" evidence="1">
    <location>
        <begin position="374"/>
        <end position="386"/>
    </location>
</feature>
<accession>A0AAV9XX17</accession>
<dbReference type="EMBL" id="JAWDEY010000022">
    <property type="protein sequence ID" value="KAK6588849.1"/>
    <property type="molecule type" value="Genomic_DNA"/>
</dbReference>
<comment type="caution">
    <text evidence="2">The sequence shown here is derived from an EMBL/GenBank/DDBJ whole genome shotgun (WGS) entry which is preliminary data.</text>
</comment>
<evidence type="ECO:0000256" key="1">
    <source>
        <dbReference type="SAM" id="MobiDB-lite"/>
    </source>
</evidence>